<name>A0A840FLJ4_9BURK</name>
<accession>A0A840FLJ4</accession>
<sequence length="194" mass="20360">MILKSAFPFVLMFLAWSAGAQSITTLEQLTLQPTILAGRGIVTSCGIRFSGIAVQPGSSSGVDLVDGSIAIDSDGFTLVKAGFKTGDLKDSAENLRISGKKVAWIRTEGGTPLAPTNNKIIDSENPGFHMFGATLESGLSALEGLLADKKLWIGFSGGAGQDRVFAGTARMDQRTRSEFASCLGELASTLKSKK</sequence>
<keyword evidence="1" id="KW-0732">Signal</keyword>
<dbReference type="RefSeq" id="WP_184640616.1">
    <property type="nucleotide sequence ID" value="NZ_JACIFZ010000005.1"/>
</dbReference>
<reference evidence="2 3" key="1">
    <citation type="submission" date="2020-08" db="EMBL/GenBank/DDBJ databases">
        <title>Genomic Encyclopedia of Type Strains, Phase IV (KMG-V): Genome sequencing to study the core and pangenomes of soil and plant-associated prokaryotes.</title>
        <authorList>
            <person name="Whitman W."/>
        </authorList>
    </citation>
    <scope>NUCLEOTIDE SEQUENCE [LARGE SCALE GENOMIC DNA]</scope>
    <source>
        <strain evidence="2 3">34/80</strain>
    </source>
</reference>
<comment type="caution">
    <text evidence="2">The sequence shown here is derived from an EMBL/GenBank/DDBJ whole genome shotgun (WGS) entry which is preliminary data.</text>
</comment>
<organism evidence="2 3">
    <name type="scientific">Variovorax guangxiensis</name>
    <dbReference type="NCBI Taxonomy" id="1775474"/>
    <lineage>
        <taxon>Bacteria</taxon>
        <taxon>Pseudomonadati</taxon>
        <taxon>Pseudomonadota</taxon>
        <taxon>Betaproteobacteria</taxon>
        <taxon>Burkholderiales</taxon>
        <taxon>Comamonadaceae</taxon>
        <taxon>Variovorax</taxon>
    </lineage>
</organism>
<dbReference type="AlphaFoldDB" id="A0A840FLJ4"/>
<evidence type="ECO:0000256" key="1">
    <source>
        <dbReference type="SAM" id="SignalP"/>
    </source>
</evidence>
<evidence type="ECO:0000313" key="2">
    <source>
        <dbReference type="EMBL" id="MBB4223436.1"/>
    </source>
</evidence>
<gene>
    <name evidence="2" type="ORF">GGD71_004222</name>
</gene>
<feature type="chain" id="PRO_5032453683" evidence="1">
    <location>
        <begin position="21"/>
        <end position="194"/>
    </location>
</feature>
<feature type="signal peptide" evidence="1">
    <location>
        <begin position="1"/>
        <end position="20"/>
    </location>
</feature>
<dbReference type="EMBL" id="JACIFZ010000005">
    <property type="protein sequence ID" value="MBB4223436.1"/>
    <property type="molecule type" value="Genomic_DNA"/>
</dbReference>
<proteinExistence type="predicted"/>
<protein>
    <submittedName>
        <fullName evidence="2">Uncharacterized protein</fullName>
    </submittedName>
</protein>
<evidence type="ECO:0000313" key="3">
    <source>
        <dbReference type="Proteomes" id="UP000524450"/>
    </source>
</evidence>
<dbReference type="Proteomes" id="UP000524450">
    <property type="component" value="Unassembled WGS sequence"/>
</dbReference>